<dbReference type="EMBL" id="GEEE01004109">
    <property type="protein sequence ID" value="JAP59116.1"/>
    <property type="molecule type" value="Transcribed_RNA"/>
</dbReference>
<organism evidence="2">
    <name type="scientific">Schistocephalus solidus</name>
    <name type="common">Tapeworm</name>
    <dbReference type="NCBI Taxonomy" id="70667"/>
    <lineage>
        <taxon>Eukaryota</taxon>
        <taxon>Metazoa</taxon>
        <taxon>Spiralia</taxon>
        <taxon>Lophotrochozoa</taxon>
        <taxon>Platyhelminthes</taxon>
        <taxon>Cestoda</taxon>
        <taxon>Eucestoda</taxon>
        <taxon>Diphyllobothriidea</taxon>
        <taxon>Diphyllobothriidae</taxon>
        <taxon>Schistocephalus</taxon>
    </lineage>
</organism>
<reference evidence="2" key="1">
    <citation type="submission" date="2016-01" db="EMBL/GenBank/DDBJ databases">
        <title>Reference transcriptome for the parasite Schistocephalus solidus: insights into the molecular evolution of parasitism.</title>
        <authorList>
            <person name="Hebert F.O."/>
            <person name="Grambauer S."/>
            <person name="Barber I."/>
            <person name="Landry C.R."/>
            <person name="Aubin-Horth N."/>
        </authorList>
    </citation>
    <scope>NUCLEOTIDE SEQUENCE</scope>
</reference>
<name>A0A0X3QH95_SCHSO</name>
<feature type="coiled-coil region" evidence="1">
    <location>
        <begin position="141"/>
        <end position="231"/>
    </location>
</feature>
<evidence type="ECO:0000256" key="1">
    <source>
        <dbReference type="SAM" id="Coils"/>
    </source>
</evidence>
<dbReference type="PANTHER" id="PTHR45615:SF80">
    <property type="entry name" value="GRIP DOMAIN-CONTAINING PROTEIN"/>
    <property type="match status" value="1"/>
</dbReference>
<feature type="coiled-coil region" evidence="1">
    <location>
        <begin position="368"/>
        <end position="398"/>
    </location>
</feature>
<dbReference type="SUPFAM" id="SSF57997">
    <property type="entry name" value="Tropomyosin"/>
    <property type="match status" value="1"/>
</dbReference>
<proteinExistence type="predicted"/>
<feature type="non-terminal residue" evidence="2">
    <location>
        <position position="1"/>
    </location>
</feature>
<protein>
    <submittedName>
        <fullName evidence="2">Uncharacterized protein</fullName>
    </submittedName>
</protein>
<accession>A0A0X3QH95</accession>
<gene>
    <name evidence="2" type="ORF">TR125070</name>
</gene>
<dbReference type="AlphaFoldDB" id="A0A0X3QH95"/>
<evidence type="ECO:0000313" key="2">
    <source>
        <dbReference type="EMBL" id="JAP59116.1"/>
    </source>
</evidence>
<sequence length="571" mass="63689">TILSSSKPAYKDMSSALSLSCDGTPDTTLSAEELTHPPTSLLSSDIPCCTATADLEPVPAGATPDDLSSLTRLKQFLRTVNSRSLTDLAASFQTFCDHFMVLDTERLLLEEECTSLRAAVNTPHRNDLNQTTVFEMIEKVCLNAEDSMEELRSSLKEARSQAVEFEAKVESLTTELSKQSASSTHLRSKLDETQEQLQARTAALSNLEKKNAALEEQVSTQEKRISSLDAAYEKTLENLRSADARVLETKAKNTTLSEQVCTLQERLSNMGSELTEVREQLSAANANFSKATVLLQKTATSIGLDQKSSVFDLLGDVNSWCERLFQTYGWLRSWEHPGDIHYKFDPNANPYKLLELQEQKLADSRDFIDDLGVEIADLKKDRARLREQVDRLDSMNKRVSCCFLKSAICLCALSYFRRILQFEKEAADKNHQLQRYQEFFQNLFEPKRAAEFAEMVARKFKKAGSLHSEGGSRTLSTDSMKKDGCPDVPPARMTPVTSQASLSSSGVTPDAMARQLQALDASNFQRPRTVSVRQTVPFQSSGSMEKENKQFCRNCGPLQLTSGKDEIKVSQ</sequence>
<dbReference type="Gene3D" id="1.20.5.340">
    <property type="match status" value="1"/>
</dbReference>
<dbReference type="PANTHER" id="PTHR45615">
    <property type="entry name" value="MYOSIN HEAVY CHAIN, NON-MUSCLE"/>
    <property type="match status" value="1"/>
</dbReference>
<keyword evidence="1" id="KW-0175">Coiled coil</keyword>